<evidence type="ECO:0000259" key="1">
    <source>
        <dbReference type="Pfam" id="PF12248"/>
    </source>
</evidence>
<dbReference type="Pfam" id="PF12248">
    <property type="entry name" value="Methyltransf_FA"/>
    <property type="match status" value="1"/>
</dbReference>
<protein>
    <recommendedName>
        <fullName evidence="1">Farnesoic acid O-methyl transferase domain-containing protein</fullName>
    </recommendedName>
</protein>
<dbReference type="InterPro" id="IPR022041">
    <property type="entry name" value="Methyltransf_FA"/>
</dbReference>
<proteinExistence type="predicted"/>
<gene>
    <name evidence="2" type="ORF">MGAL_10B073125</name>
</gene>
<keyword evidence="3" id="KW-1185">Reference proteome</keyword>
<dbReference type="Proteomes" id="UP000596742">
    <property type="component" value="Unassembled WGS sequence"/>
</dbReference>
<dbReference type="PANTHER" id="PTHR36695:SF12">
    <property type="entry name" value="AGAP008648-PA"/>
    <property type="match status" value="1"/>
</dbReference>
<sequence length="248" mass="27615">MVVAILTTFGLGNLLDEVWIKTKNSGRISAAKTPSNVDKYTSLSTYQIFPVDNRFIKFHIKACANAFILLSADNNLLSPDFYEICIGGHFNTKVYLRVRRNGSIDLERHQFDAPGLLSCWEHKTLIVKWEESGRITLTAETGVVMDWTDTSPIYIQAVGIMTGWGSEGMWIVEHSSLFTGYYYGVTGSYANMTLLFTRIKSSVIECAVECALSEACLGINFHQNTKECQFVAGGQLVVKSVAHFIQDA</sequence>
<organism evidence="2 3">
    <name type="scientific">Mytilus galloprovincialis</name>
    <name type="common">Mediterranean mussel</name>
    <dbReference type="NCBI Taxonomy" id="29158"/>
    <lineage>
        <taxon>Eukaryota</taxon>
        <taxon>Metazoa</taxon>
        <taxon>Spiralia</taxon>
        <taxon>Lophotrochozoa</taxon>
        <taxon>Mollusca</taxon>
        <taxon>Bivalvia</taxon>
        <taxon>Autobranchia</taxon>
        <taxon>Pteriomorphia</taxon>
        <taxon>Mytilida</taxon>
        <taxon>Mytiloidea</taxon>
        <taxon>Mytilidae</taxon>
        <taxon>Mytilinae</taxon>
        <taxon>Mytilus</taxon>
    </lineage>
</organism>
<dbReference type="EMBL" id="UYJE01000829">
    <property type="protein sequence ID" value="VDH96869.1"/>
    <property type="molecule type" value="Genomic_DNA"/>
</dbReference>
<name>A0A8B6BXM9_MYTGA</name>
<dbReference type="OrthoDB" id="6044186at2759"/>
<dbReference type="AlphaFoldDB" id="A0A8B6BXM9"/>
<evidence type="ECO:0000313" key="2">
    <source>
        <dbReference type="EMBL" id="VDH96869.1"/>
    </source>
</evidence>
<reference evidence="2" key="1">
    <citation type="submission" date="2018-11" db="EMBL/GenBank/DDBJ databases">
        <authorList>
            <person name="Alioto T."/>
            <person name="Alioto T."/>
        </authorList>
    </citation>
    <scope>NUCLEOTIDE SEQUENCE</scope>
</reference>
<comment type="caution">
    <text evidence="2">The sequence shown here is derived from an EMBL/GenBank/DDBJ whole genome shotgun (WGS) entry which is preliminary data.</text>
</comment>
<accession>A0A8B6BXM9</accession>
<feature type="domain" description="Farnesoic acid O-methyl transferase" evidence="1">
    <location>
        <begin position="53"/>
        <end position="174"/>
    </location>
</feature>
<dbReference type="PANTHER" id="PTHR36695">
    <property type="entry name" value="AGAP008648-PA"/>
    <property type="match status" value="1"/>
</dbReference>
<evidence type="ECO:0000313" key="3">
    <source>
        <dbReference type="Proteomes" id="UP000596742"/>
    </source>
</evidence>